<dbReference type="EMBL" id="KN408207">
    <property type="protein sequence ID" value="KHG17408.1"/>
    <property type="molecule type" value="Genomic_DNA"/>
</dbReference>
<dbReference type="AlphaFoldDB" id="A0A0B0PLV7"/>
<sequence length="88" mass="9630">MTTVHAPHAPSYTVVGGSKFLPFLGKSQNVTFTSERKGFIALVPYIFWERNLRFLSILCIIEESGSDRVGVDSRADHGGKVTALMEGS</sequence>
<proteinExistence type="predicted"/>
<evidence type="ECO:0000313" key="3">
    <source>
        <dbReference type="Proteomes" id="UP000032142"/>
    </source>
</evidence>
<organism evidence="2 3">
    <name type="scientific">Gossypium arboreum</name>
    <name type="common">Tree cotton</name>
    <name type="synonym">Gossypium nanking</name>
    <dbReference type="NCBI Taxonomy" id="29729"/>
    <lineage>
        <taxon>Eukaryota</taxon>
        <taxon>Viridiplantae</taxon>
        <taxon>Streptophyta</taxon>
        <taxon>Embryophyta</taxon>
        <taxon>Tracheophyta</taxon>
        <taxon>Spermatophyta</taxon>
        <taxon>Magnoliopsida</taxon>
        <taxon>eudicotyledons</taxon>
        <taxon>Gunneridae</taxon>
        <taxon>Pentapetalae</taxon>
        <taxon>rosids</taxon>
        <taxon>malvids</taxon>
        <taxon>Malvales</taxon>
        <taxon>Malvaceae</taxon>
        <taxon>Malvoideae</taxon>
        <taxon>Gossypium</taxon>
    </lineage>
</organism>
<dbReference type="EMBL" id="KN434651">
    <property type="protein sequence ID" value="KHG25995.1"/>
    <property type="molecule type" value="Genomic_DNA"/>
</dbReference>
<keyword evidence="3" id="KW-1185">Reference proteome</keyword>
<reference evidence="3" key="2">
    <citation type="submission" date="2014-09" db="EMBL/GenBank/DDBJ databases">
        <authorList>
            <person name="Mudge J."/>
            <person name="Ramaraj T."/>
            <person name="Lindquist I.E."/>
            <person name="Bharti A.K."/>
            <person name="Sundararajan A."/>
            <person name="Cameron C.T."/>
            <person name="Woodward J.E."/>
            <person name="May G.D."/>
            <person name="Brubaker C."/>
            <person name="Broadhvest J."/>
            <person name="Wilkins T.A."/>
        </authorList>
    </citation>
    <scope>NUCLEOTIDE SEQUENCE</scope>
    <source>
        <strain evidence="3">cv. AKA8401</strain>
    </source>
</reference>
<accession>A0A0B0PLV7</accession>
<protein>
    <submittedName>
        <fullName evidence="2">Putative glucose-repressible alcohol dehydrogenase transcriptional effector</fullName>
    </submittedName>
</protein>
<reference evidence="2" key="1">
    <citation type="submission" date="2014-09" db="EMBL/GenBank/DDBJ databases">
        <title>G. arboreum L. cv. AKA8401 A2 genome assembly version 1.0.</title>
        <authorList>
            <person name="Mudge J."/>
            <person name="Ramaraj T."/>
            <person name="Lindquist I.E."/>
            <person name="Bharti A.K."/>
            <person name="Sundararajan A."/>
            <person name="Cameron C.T."/>
            <person name="Woodward J.E."/>
            <person name="May G.D."/>
            <person name="Brubaker C."/>
            <person name="Broadhvest J."/>
            <person name="Wilkins T.A."/>
        </authorList>
    </citation>
    <scope>NUCLEOTIDE SEQUENCE</scope>
</reference>
<evidence type="ECO:0000313" key="1">
    <source>
        <dbReference type="EMBL" id="KHG17408.1"/>
    </source>
</evidence>
<gene>
    <name evidence="2" type="ORF">F383_07872</name>
    <name evidence="1" type="ORF">F383_20867</name>
</gene>
<name>A0A0B0PLV7_GOSAR</name>
<evidence type="ECO:0000313" key="2">
    <source>
        <dbReference type="EMBL" id="KHG25995.1"/>
    </source>
</evidence>
<dbReference type="Proteomes" id="UP000032142">
    <property type="component" value="Unassembled WGS sequence"/>
</dbReference>